<evidence type="ECO:0000256" key="4">
    <source>
        <dbReference type="ARBA" id="ARBA00022840"/>
    </source>
</evidence>
<dbReference type="InterPro" id="IPR004527">
    <property type="entry name" value="Glu-tRNA-ligase_bac/mito"/>
</dbReference>
<dbReference type="InterPro" id="IPR014729">
    <property type="entry name" value="Rossmann-like_a/b/a_fold"/>
</dbReference>
<dbReference type="CDD" id="cd00808">
    <property type="entry name" value="GluRS_core"/>
    <property type="match status" value="1"/>
</dbReference>
<dbReference type="GO" id="GO:0008270">
    <property type="term" value="F:zinc ion binding"/>
    <property type="evidence" value="ECO:0007669"/>
    <property type="project" value="InterPro"/>
</dbReference>
<feature type="domain" description="Glutamyl/glutaminyl-tRNA synthetase class Ib catalytic" evidence="8">
    <location>
        <begin position="12"/>
        <end position="328"/>
    </location>
</feature>
<comment type="subunit">
    <text evidence="7">Monomer.</text>
</comment>
<dbReference type="EMBL" id="MNZO01000050">
    <property type="protein sequence ID" value="OIP86526.1"/>
    <property type="molecule type" value="Genomic_DNA"/>
</dbReference>
<evidence type="ECO:0000256" key="5">
    <source>
        <dbReference type="ARBA" id="ARBA00022917"/>
    </source>
</evidence>
<evidence type="ECO:0000259" key="9">
    <source>
        <dbReference type="Pfam" id="PF19269"/>
    </source>
</evidence>
<dbReference type="PANTHER" id="PTHR43311:SF2">
    <property type="entry name" value="GLUTAMATE--TRNA LIGASE, MITOCHONDRIAL-RELATED"/>
    <property type="match status" value="1"/>
</dbReference>
<dbReference type="Gene3D" id="3.40.50.620">
    <property type="entry name" value="HUPs"/>
    <property type="match status" value="1"/>
</dbReference>
<feature type="short sequence motif" description="'HIGH' region" evidence="7">
    <location>
        <begin position="18"/>
        <end position="28"/>
    </location>
</feature>
<gene>
    <name evidence="7" type="primary">gltX</name>
    <name evidence="10" type="ORF">AUK05_03495</name>
</gene>
<dbReference type="HAMAP" id="MF_00022">
    <property type="entry name" value="Glu_tRNA_synth_type1"/>
    <property type="match status" value="1"/>
</dbReference>
<comment type="subcellular location">
    <subcellularLocation>
        <location evidence="7">Cytoplasm</location>
    </subcellularLocation>
</comment>
<dbReference type="EC" id="6.1.1.17" evidence="7"/>
<dbReference type="GO" id="GO:0000049">
    <property type="term" value="F:tRNA binding"/>
    <property type="evidence" value="ECO:0007669"/>
    <property type="project" value="InterPro"/>
</dbReference>
<dbReference type="PRINTS" id="PR00987">
    <property type="entry name" value="TRNASYNTHGLU"/>
</dbReference>
<dbReference type="InterPro" id="IPR045462">
    <property type="entry name" value="aa-tRNA-synth_I_cd-bd"/>
</dbReference>
<proteinExistence type="inferred from homology"/>
<reference evidence="10 11" key="1">
    <citation type="journal article" date="2016" name="Environ. Microbiol.">
        <title>Genomic resolution of a cold subsurface aquifer community provides metabolic insights for novel microbes adapted to high CO concentrations.</title>
        <authorList>
            <person name="Probst A.J."/>
            <person name="Castelle C.J."/>
            <person name="Singh A."/>
            <person name="Brown C.T."/>
            <person name="Anantharaman K."/>
            <person name="Sharon I."/>
            <person name="Hug L.A."/>
            <person name="Burstein D."/>
            <person name="Emerson J.B."/>
            <person name="Thomas B.C."/>
            <person name="Banfield J.F."/>
        </authorList>
    </citation>
    <scope>NUCLEOTIDE SEQUENCE [LARGE SCALE GENOMIC DNA]</scope>
    <source>
        <strain evidence="10">CG2_30_35_20</strain>
    </source>
</reference>
<dbReference type="InterPro" id="IPR000924">
    <property type="entry name" value="Glu/Gln-tRNA-synth"/>
</dbReference>
<organism evidence="10 11">
    <name type="scientific">Candidatus Shapirobacteria bacterium CG2_30_35_20</name>
    <dbReference type="NCBI Taxonomy" id="1805376"/>
    <lineage>
        <taxon>Bacteria</taxon>
        <taxon>Candidatus Shapironibacteriota</taxon>
    </lineage>
</organism>
<comment type="function">
    <text evidence="7">Catalyzes the attachment of glutamate to tRNA(Glu) in a two-step reaction: glutamate is first activated by ATP to form Glu-AMP and then transferred to the acceptor end of tRNA(Glu).</text>
</comment>
<evidence type="ECO:0000256" key="7">
    <source>
        <dbReference type="HAMAP-Rule" id="MF_00022"/>
    </source>
</evidence>
<dbReference type="InterPro" id="IPR033910">
    <property type="entry name" value="GluRS_core"/>
</dbReference>
<name>A0A1J5I2C3_9BACT</name>
<comment type="catalytic activity">
    <reaction evidence="7">
        <text>tRNA(Glu) + L-glutamate + ATP = L-glutamyl-tRNA(Glu) + AMP + diphosphate</text>
        <dbReference type="Rhea" id="RHEA:23540"/>
        <dbReference type="Rhea" id="RHEA-COMP:9663"/>
        <dbReference type="Rhea" id="RHEA-COMP:9680"/>
        <dbReference type="ChEBI" id="CHEBI:29985"/>
        <dbReference type="ChEBI" id="CHEBI:30616"/>
        <dbReference type="ChEBI" id="CHEBI:33019"/>
        <dbReference type="ChEBI" id="CHEBI:78442"/>
        <dbReference type="ChEBI" id="CHEBI:78520"/>
        <dbReference type="ChEBI" id="CHEBI:456215"/>
        <dbReference type="EC" id="6.1.1.17"/>
    </reaction>
</comment>
<feature type="domain" description="Aminoacyl-tRNA synthetase class I anticodon-binding" evidence="9">
    <location>
        <begin position="343"/>
        <end position="480"/>
    </location>
</feature>
<dbReference type="GO" id="GO:0005524">
    <property type="term" value="F:ATP binding"/>
    <property type="evidence" value="ECO:0007669"/>
    <property type="project" value="UniProtKB-UniRule"/>
</dbReference>
<comment type="caution">
    <text evidence="7">Lacks conserved residue(s) required for the propagation of feature annotation.</text>
</comment>
<dbReference type="FunFam" id="3.40.50.620:FF:000045">
    <property type="entry name" value="Glutamate--tRNA ligase, mitochondrial"/>
    <property type="match status" value="1"/>
</dbReference>
<feature type="short sequence motif" description="'KMSKS' region" evidence="7">
    <location>
        <begin position="260"/>
        <end position="264"/>
    </location>
</feature>
<dbReference type="GO" id="GO:0006424">
    <property type="term" value="P:glutamyl-tRNA aminoacylation"/>
    <property type="evidence" value="ECO:0007669"/>
    <property type="project" value="UniProtKB-UniRule"/>
</dbReference>
<dbReference type="Pfam" id="PF19269">
    <property type="entry name" value="Anticodon_2"/>
    <property type="match status" value="1"/>
</dbReference>
<keyword evidence="6 7" id="KW-0030">Aminoacyl-tRNA synthetase</keyword>
<dbReference type="Pfam" id="PF00749">
    <property type="entry name" value="tRNA-synt_1c"/>
    <property type="match status" value="1"/>
</dbReference>
<dbReference type="Proteomes" id="UP000182344">
    <property type="component" value="Unassembled WGS sequence"/>
</dbReference>
<dbReference type="AlphaFoldDB" id="A0A1J5I2C3"/>
<dbReference type="SUPFAM" id="SSF48163">
    <property type="entry name" value="An anticodon-binding domain of class I aminoacyl-tRNA synthetases"/>
    <property type="match status" value="1"/>
</dbReference>
<dbReference type="STRING" id="1805376.AUK05_03495"/>
<evidence type="ECO:0000313" key="11">
    <source>
        <dbReference type="Proteomes" id="UP000182344"/>
    </source>
</evidence>
<keyword evidence="4 7" id="KW-0067">ATP-binding</keyword>
<comment type="similarity">
    <text evidence="1 7">Belongs to the class-I aminoacyl-tRNA synthetase family. Glutamate--tRNA ligase type 1 subfamily.</text>
</comment>
<evidence type="ECO:0000256" key="6">
    <source>
        <dbReference type="ARBA" id="ARBA00023146"/>
    </source>
</evidence>
<evidence type="ECO:0000259" key="8">
    <source>
        <dbReference type="Pfam" id="PF00749"/>
    </source>
</evidence>
<dbReference type="InterPro" id="IPR008925">
    <property type="entry name" value="aa_tRNA-synth_I_cd-bd_sf"/>
</dbReference>
<sequence length="486" mass="56345">MLDYPMSSTKTIRTRMAPSPTGDLHIGSLRTALYAYAYAKQNNGKFIIRVEDTDQKRLVEGAMPRTLQIFKDFNLVYDEGPDVGGPYGPYIQTERLEIYKKYIQELLNKKLAYYCFCSPKRLDEMRLVQKAAKKIPKYDRQCLKLSDKEIQTKLKNGEKYVIRLKVPDNQNISFNDQIRGKITFNTNEVDDQVLIKSNGIPTYHFAVVVDDHLMQITQIMRGEEWISSTPKQVILYNYFGWEMPEFCHLTVLLDPTHPGKMSKRFGSVMARQFLDDGYLPEALLNFLMLLGWNSGTEQELYTLEEFIKAFNLEHLHKKSPIFDRKKLDYFNGLYIRKLSDEKFGEYFKKFLPEITDNQIKILTPVLKERIVKFSDLKESLKFLFEDVNYGKELLLKKGTDPKSAIDMLTKTKSLLSGLSTFDFQIIQTEILNLLKENNWNTGEYFMVFRVAICGSAFTPPVVECLPALGLNNTLRKIDVALHHLSD</sequence>
<keyword evidence="5 7" id="KW-0648">Protein biosynthesis</keyword>
<keyword evidence="7" id="KW-0963">Cytoplasm</keyword>
<accession>A0A1J5I2C3</accession>
<feature type="binding site" evidence="7">
    <location>
        <position position="263"/>
    </location>
    <ligand>
        <name>ATP</name>
        <dbReference type="ChEBI" id="CHEBI:30616"/>
    </ligand>
</feature>
<dbReference type="NCBIfam" id="TIGR00464">
    <property type="entry name" value="gltX_bact"/>
    <property type="match status" value="1"/>
</dbReference>
<evidence type="ECO:0000256" key="1">
    <source>
        <dbReference type="ARBA" id="ARBA00007894"/>
    </source>
</evidence>
<keyword evidence="2 7" id="KW-0436">Ligase</keyword>
<dbReference type="PANTHER" id="PTHR43311">
    <property type="entry name" value="GLUTAMATE--TRNA LIGASE"/>
    <property type="match status" value="1"/>
</dbReference>
<protein>
    <recommendedName>
        <fullName evidence="7">Glutamate--tRNA ligase</fullName>
        <ecNumber evidence="7">6.1.1.17</ecNumber>
    </recommendedName>
    <alternativeName>
        <fullName evidence="7">Glutamyl-tRNA synthetase</fullName>
        <shortName evidence="7">GluRS</shortName>
    </alternativeName>
</protein>
<dbReference type="GO" id="GO:0005737">
    <property type="term" value="C:cytoplasm"/>
    <property type="evidence" value="ECO:0007669"/>
    <property type="project" value="UniProtKB-SubCell"/>
</dbReference>
<dbReference type="GO" id="GO:0004818">
    <property type="term" value="F:glutamate-tRNA ligase activity"/>
    <property type="evidence" value="ECO:0007669"/>
    <property type="project" value="UniProtKB-UniRule"/>
</dbReference>
<evidence type="ECO:0000313" key="10">
    <source>
        <dbReference type="EMBL" id="OIP86526.1"/>
    </source>
</evidence>
<dbReference type="InterPro" id="IPR020751">
    <property type="entry name" value="aa-tRNA-synth_I_codon-bd_sub2"/>
</dbReference>
<dbReference type="InterPro" id="IPR020058">
    <property type="entry name" value="Glu/Gln-tRNA-synth_Ib_cat-dom"/>
</dbReference>
<dbReference type="InterPro" id="IPR049940">
    <property type="entry name" value="GluQ/Sye"/>
</dbReference>
<comment type="caution">
    <text evidence="10">The sequence shown here is derived from an EMBL/GenBank/DDBJ whole genome shotgun (WGS) entry which is preliminary data.</text>
</comment>
<evidence type="ECO:0000256" key="2">
    <source>
        <dbReference type="ARBA" id="ARBA00022598"/>
    </source>
</evidence>
<dbReference type="SUPFAM" id="SSF52374">
    <property type="entry name" value="Nucleotidylyl transferase"/>
    <property type="match status" value="1"/>
</dbReference>
<evidence type="ECO:0000256" key="3">
    <source>
        <dbReference type="ARBA" id="ARBA00022741"/>
    </source>
</evidence>
<keyword evidence="3 7" id="KW-0547">Nucleotide-binding</keyword>
<dbReference type="Gene3D" id="1.10.10.350">
    <property type="match status" value="1"/>
</dbReference>